<reference evidence="5" key="1">
    <citation type="submission" date="2019-04" db="EMBL/GenBank/DDBJ databases">
        <authorList>
            <consortium name="Science for Life Laboratories"/>
        </authorList>
    </citation>
    <scope>NUCLEOTIDE SEQUENCE</scope>
    <source>
        <strain evidence="5">MBLW1</strain>
    </source>
</reference>
<keyword evidence="1" id="KW-0175">Coiled coil</keyword>
<proteinExistence type="predicted"/>
<dbReference type="InterPro" id="IPR002035">
    <property type="entry name" value="VWF_A"/>
</dbReference>
<evidence type="ECO:0000313" key="5">
    <source>
        <dbReference type="EMBL" id="VIP04279.1"/>
    </source>
</evidence>
<protein>
    <recommendedName>
        <fullName evidence="4">VWFA domain-containing protein</fullName>
    </recommendedName>
</protein>
<dbReference type="InterPro" id="IPR011990">
    <property type="entry name" value="TPR-like_helical_dom_sf"/>
</dbReference>
<feature type="coiled-coil region" evidence="1">
    <location>
        <begin position="505"/>
        <end position="532"/>
    </location>
</feature>
<dbReference type="PROSITE" id="PS50234">
    <property type="entry name" value="VWFA"/>
    <property type="match status" value="1"/>
</dbReference>
<keyword evidence="3" id="KW-0732">Signal</keyword>
<evidence type="ECO:0000256" key="1">
    <source>
        <dbReference type="SAM" id="Coils"/>
    </source>
</evidence>
<keyword evidence="6" id="KW-1185">Reference proteome</keyword>
<dbReference type="InterPro" id="IPR036465">
    <property type="entry name" value="vWFA_dom_sf"/>
</dbReference>
<dbReference type="KEGG" id="tim:GMBLW1_49140"/>
<dbReference type="SUPFAM" id="SSF48452">
    <property type="entry name" value="TPR-like"/>
    <property type="match status" value="1"/>
</dbReference>
<feature type="chain" id="PRO_5033535032" description="VWFA domain-containing protein" evidence="3">
    <location>
        <begin position="28"/>
        <end position="1557"/>
    </location>
</feature>
<name>A0A6C2YTB8_9BACT</name>
<dbReference type="Proteomes" id="UP000464378">
    <property type="component" value="Chromosome"/>
</dbReference>
<dbReference type="EMBL" id="LR586016">
    <property type="protein sequence ID" value="VIP04279.1"/>
    <property type="molecule type" value="Genomic_DNA"/>
</dbReference>
<dbReference type="EMBL" id="LR593887">
    <property type="protein sequence ID" value="VTS05921.1"/>
    <property type="molecule type" value="Genomic_DNA"/>
</dbReference>
<evidence type="ECO:0000259" key="4">
    <source>
        <dbReference type="PROSITE" id="PS50234"/>
    </source>
</evidence>
<organism evidence="5">
    <name type="scientific">Tuwongella immobilis</name>
    <dbReference type="NCBI Taxonomy" id="692036"/>
    <lineage>
        <taxon>Bacteria</taxon>
        <taxon>Pseudomonadati</taxon>
        <taxon>Planctomycetota</taxon>
        <taxon>Planctomycetia</taxon>
        <taxon>Gemmatales</taxon>
        <taxon>Gemmataceae</taxon>
        <taxon>Tuwongella</taxon>
    </lineage>
</organism>
<dbReference type="CDD" id="cd00198">
    <property type="entry name" value="vWFA"/>
    <property type="match status" value="1"/>
</dbReference>
<gene>
    <name evidence="5" type="ORF">GMBLW1_49140</name>
</gene>
<sequence>MKLLRRLRAVAAGLTVVAAAASTQVWGDTDSGRSSRREIAPPTLLTRPDLSKDLSAGRFSTRPLLTYTTPEGETVFALQVRPGLSAVSARPRDIAVVIDTTASQAGKPMQMAREILEKLASQLSPVDRLSVWIANTPRTTRNLTGGFIEPTAAAIQAAVKNLKDSEYASGATDLKDAITKVSASFDQRVSRQQILFYLGDGDSAYYPLNQKERLGLVSNLTANSVSFYAVPLGPKIHAENLNSLVTGTGGSVVRVPASEKGAQRVSTLLSNFVQAAAVPVMVPTKITFADGTVSDLYPSKLPPMRADAPTLVVGKLAQATKALDATIEGTVLGKPVTVKVSEAVPASQAEHFFLLNIIDQWKESGHPEAPAMLRSDRTLALSYEQCRLARDEMLAQAHFAVTAKRFDAAETLYLAAAKFDPADLEAKTGVEVTKKLKTGAMTTDELLKSPKDLGDRIKIGRNSPEEQVAAVKVRLQELAQDGGAGAGGAAPGTAPVVPQPGTPQAAQDLLQLEQARRNVVEQQQKLIVEESLRRARELLLSDPDGSATLLKQNLSSVRDNPEIGDRLRSRLVAQLETLLRDVQTRGAFIKQQQIEERERISRARERIASEDKRVAFEERQRERIRSFANLMNQARYEEAYREALLMEQEAVDDAVPIPVETTASYIIGENATNLRELKELKRIREERYLMTMLQVEKSHVPYPDEPPVHYPPATIWRELSNARLKNYAITGFGRRESATTRDLRSKLDATFENDKEFTGSELSAVLEFISTRYNVTILIDTAAFKAEDMTREIEKAPVNLPKLSGVTLAAALRLVLSDIGADYQVRRDYIDIVPASKAYNDKVLAVFRVDDLVFQIPSAVNQQALQQNLQLQGQSFAQSVFGATGAVLGGFGGGIGGFNFGGGGGIVAPLGIGGGLQGGGAGLGGGGAGFGQQPFAGQGGAQNLGFGGGAAGFGGGQIGQFGNLGGQFGIQGNNQSQLLLDLIPQVIDRGYWDTAGVVGVPQNNDPLAGDVGGEEARGAFEQLNSLGFFPPVNALVIRGFSRRYAAPERPVRNVGGGAVMGANIPKGLEKPGALVFNPNQAPKLNGGADPKKPDVQAVVRENAKKPKDQVDPKQVWQDFIAQGVNDPQVVIGGADFLVRVGEFTHAVELLKASLRGGVTAQPWAHEALAVALQASQGASEDIERARVSGLDIDPTNANAYLSASKAMMDLKLGDAAIRFCQQAAKLQPESSEAYANALVLAGGLENPNTDVTVWAARNLLRRDWANESTDLHAQAQASLLKLEQKLAKSNQPAEAAKVRQVVTEQHQRDLVIQLLWQGDADLDLEVQEPIGSKCNPMLKQSPNGGLLTGDVLEQKSTSRSETYVASEAFSGSYAIQVNRVLGRPLGNKAMIRVTMHQGQPNQSQEVFSVNLDQSETVNIRLEAGRRTQLAQVPVVTEEDTSDTTTMDRTRKAVNRLRAMADPVMSKSPVAMTGGAMPSGMKKPLATFGEGQATMMPGFQMQTRVAPVIEGGMDFQAESKTVLTSNGSTVQTKVKPVFQTLSQQQLRVKLDLIPSGDE</sequence>
<dbReference type="RefSeq" id="WP_162659379.1">
    <property type="nucleotide sequence ID" value="NZ_LR593887.1"/>
</dbReference>
<feature type="domain" description="VWFA" evidence="4">
    <location>
        <begin position="93"/>
        <end position="272"/>
    </location>
</feature>
<dbReference type="Gene3D" id="1.25.40.10">
    <property type="entry name" value="Tetratricopeptide repeat domain"/>
    <property type="match status" value="1"/>
</dbReference>
<feature type="signal peptide" evidence="3">
    <location>
        <begin position="1"/>
        <end position="27"/>
    </location>
</feature>
<dbReference type="Gene3D" id="3.40.50.410">
    <property type="entry name" value="von Willebrand factor, type A domain"/>
    <property type="match status" value="1"/>
</dbReference>
<dbReference type="SUPFAM" id="SSF53300">
    <property type="entry name" value="vWA-like"/>
    <property type="match status" value="1"/>
</dbReference>
<dbReference type="InParanoid" id="A0A6C2YTB8"/>
<feature type="region of interest" description="Disordered" evidence="2">
    <location>
        <begin position="482"/>
        <end position="503"/>
    </location>
</feature>
<evidence type="ECO:0000313" key="6">
    <source>
        <dbReference type="Proteomes" id="UP000464378"/>
    </source>
</evidence>
<dbReference type="Pfam" id="PF13768">
    <property type="entry name" value="VWA_3"/>
    <property type="match status" value="1"/>
</dbReference>
<accession>A0A6C2YTB8</accession>
<evidence type="ECO:0000256" key="3">
    <source>
        <dbReference type="SAM" id="SignalP"/>
    </source>
</evidence>
<evidence type="ECO:0000256" key="2">
    <source>
        <dbReference type="SAM" id="MobiDB-lite"/>
    </source>
</evidence>
<dbReference type="SMART" id="SM00327">
    <property type="entry name" value="VWA"/>
    <property type="match status" value="1"/>
</dbReference>